<accession>A0A226NC73</accession>
<keyword evidence="1" id="KW-0677">Repeat</keyword>
<organism evidence="5 6">
    <name type="scientific">Callipepla squamata</name>
    <name type="common">Scaled quail</name>
    <dbReference type="NCBI Taxonomy" id="9009"/>
    <lineage>
        <taxon>Eukaryota</taxon>
        <taxon>Metazoa</taxon>
        <taxon>Chordata</taxon>
        <taxon>Craniata</taxon>
        <taxon>Vertebrata</taxon>
        <taxon>Euteleostomi</taxon>
        <taxon>Archelosauria</taxon>
        <taxon>Archosauria</taxon>
        <taxon>Dinosauria</taxon>
        <taxon>Saurischia</taxon>
        <taxon>Theropoda</taxon>
        <taxon>Coelurosauria</taxon>
        <taxon>Aves</taxon>
        <taxon>Neognathae</taxon>
        <taxon>Galloanserae</taxon>
        <taxon>Galliformes</taxon>
        <taxon>Odontophoridae</taxon>
        <taxon>Callipepla</taxon>
    </lineage>
</organism>
<dbReference type="InterPro" id="IPR035914">
    <property type="entry name" value="Sperma_CUB_dom_sf"/>
</dbReference>
<dbReference type="Gene3D" id="2.60.120.290">
    <property type="entry name" value="Spermadhesin, CUB domain"/>
    <property type="match status" value="1"/>
</dbReference>
<dbReference type="OrthoDB" id="93664at2759"/>
<evidence type="ECO:0000256" key="3">
    <source>
        <dbReference type="PROSITE-ProRule" id="PRU00059"/>
    </source>
</evidence>
<evidence type="ECO:0000313" key="5">
    <source>
        <dbReference type="EMBL" id="OXB65215.1"/>
    </source>
</evidence>
<gene>
    <name evidence="5" type="ORF">ASZ78_014880</name>
</gene>
<feature type="domain" description="CUB" evidence="4">
    <location>
        <begin position="92"/>
        <end position="161"/>
    </location>
</feature>
<name>A0A226NC73_CALSU</name>
<dbReference type="Pfam" id="PF00431">
    <property type="entry name" value="CUB"/>
    <property type="match status" value="1"/>
</dbReference>
<evidence type="ECO:0000259" key="4">
    <source>
        <dbReference type="PROSITE" id="PS01180"/>
    </source>
</evidence>
<keyword evidence="6" id="KW-1185">Reference proteome</keyword>
<dbReference type="Proteomes" id="UP000198323">
    <property type="component" value="Unassembled WGS sequence"/>
</dbReference>
<comment type="caution">
    <text evidence="3">Lacks conserved residue(s) required for the propagation of feature annotation.</text>
</comment>
<dbReference type="SUPFAM" id="SSF49854">
    <property type="entry name" value="Spermadhesin, CUB domain"/>
    <property type="match status" value="1"/>
</dbReference>
<evidence type="ECO:0000313" key="6">
    <source>
        <dbReference type="Proteomes" id="UP000198323"/>
    </source>
</evidence>
<dbReference type="InterPro" id="IPR000859">
    <property type="entry name" value="CUB_dom"/>
</dbReference>
<comment type="caution">
    <text evidence="5">The sequence shown here is derived from an EMBL/GenBank/DDBJ whole genome shotgun (WGS) entry which is preliminary data.</text>
</comment>
<keyword evidence="2" id="KW-1015">Disulfide bond</keyword>
<reference evidence="5 6" key="1">
    <citation type="submission" date="2016-07" db="EMBL/GenBank/DDBJ databases">
        <title>Disparate Historic Effective Population Sizes Predicted by Modern Levels of Genome Diversity for the Scaled Quail (Callipepla squamata) and the Northern Bobwhite (Colinus virginianus): Inferences from First and Second Generation Draft Genome Assemblies for Sympatric New World Quail.</title>
        <authorList>
            <person name="Oldeschulte D.L."/>
            <person name="Halley Y.A."/>
            <person name="Bhattarai E.K."/>
            <person name="Brashear W.A."/>
            <person name="Hill J."/>
            <person name="Metz R.P."/>
            <person name="Johnson C.D."/>
            <person name="Rollins D."/>
            <person name="Peterson M.J."/>
            <person name="Bickhart D.M."/>
            <person name="Decker J.E."/>
            <person name="Seabury C.M."/>
        </authorList>
    </citation>
    <scope>NUCLEOTIDE SEQUENCE [LARGE SCALE GENOMIC DNA]</scope>
    <source>
        <strain evidence="5 6">Texas</strain>
        <tissue evidence="5">Leg muscle</tissue>
    </source>
</reference>
<dbReference type="SUPFAM" id="SSF82671">
    <property type="entry name" value="SEA domain"/>
    <property type="match status" value="1"/>
</dbReference>
<dbReference type="PROSITE" id="PS01180">
    <property type="entry name" value="CUB"/>
    <property type="match status" value="1"/>
</dbReference>
<evidence type="ECO:0000256" key="2">
    <source>
        <dbReference type="ARBA" id="ARBA00023157"/>
    </source>
</evidence>
<dbReference type="Gene3D" id="3.30.70.960">
    <property type="entry name" value="SEA domain"/>
    <property type="match status" value="1"/>
</dbReference>
<dbReference type="AlphaFoldDB" id="A0A226NC73"/>
<dbReference type="EMBL" id="MCFN01000100">
    <property type="protein sequence ID" value="OXB65215.1"/>
    <property type="molecule type" value="Genomic_DNA"/>
</dbReference>
<sequence length="161" mass="18350">MGLKTLALTEYYERSSLGKYYLKSIVAAFSEGEYGLRAYYWNTFWAPQDVIDSLKKLIPSEQKEMSSKQIPHMFSTSGKGDFDLVTMELFVCGGHYISWNGSLSSPYYPSYYPPNIDCSWIIRAPLPAYKLSLKILAIQIQEKSPGSSKCDKDWLEIDGVR</sequence>
<dbReference type="STRING" id="9009.A0A226NC73"/>
<dbReference type="PANTHER" id="PTHR24251">
    <property type="entry name" value="OVOCHYMASE-RELATED"/>
    <property type="match status" value="1"/>
</dbReference>
<evidence type="ECO:0000256" key="1">
    <source>
        <dbReference type="ARBA" id="ARBA00022737"/>
    </source>
</evidence>
<dbReference type="InterPro" id="IPR036364">
    <property type="entry name" value="SEA_dom_sf"/>
</dbReference>
<protein>
    <recommendedName>
        <fullName evidence="4">CUB domain-containing protein</fullName>
    </recommendedName>
</protein>
<proteinExistence type="predicted"/>